<feature type="domain" description="RRM" evidence="4">
    <location>
        <begin position="84"/>
        <end position="161"/>
    </location>
</feature>
<dbReference type="GO" id="GO:0005634">
    <property type="term" value="C:nucleus"/>
    <property type="evidence" value="ECO:0007669"/>
    <property type="project" value="TreeGrafter"/>
</dbReference>
<gene>
    <name evidence="5" type="ORF">B4U79_08260</name>
</gene>
<evidence type="ECO:0000256" key="1">
    <source>
        <dbReference type="ARBA" id="ARBA00022884"/>
    </source>
</evidence>
<dbReference type="Pfam" id="PF00076">
    <property type="entry name" value="RRM_1"/>
    <property type="match status" value="1"/>
</dbReference>
<dbReference type="PANTHER" id="PTHR19965:SF82">
    <property type="entry name" value="THO COMPLEX SUBUNIT 4"/>
    <property type="match status" value="1"/>
</dbReference>
<keyword evidence="6" id="KW-1185">Reference proteome</keyword>
<dbReference type="InterPro" id="IPR025715">
    <property type="entry name" value="FoP_C"/>
</dbReference>
<dbReference type="CDD" id="cd12680">
    <property type="entry name" value="RRM_THOC4"/>
    <property type="match status" value="1"/>
</dbReference>
<dbReference type="Proteomes" id="UP000285301">
    <property type="component" value="Unassembled WGS sequence"/>
</dbReference>
<evidence type="ECO:0000256" key="3">
    <source>
        <dbReference type="SAM" id="MobiDB-lite"/>
    </source>
</evidence>
<organism evidence="5 6">
    <name type="scientific">Dinothrombium tinctorium</name>
    <dbReference type="NCBI Taxonomy" id="1965070"/>
    <lineage>
        <taxon>Eukaryota</taxon>
        <taxon>Metazoa</taxon>
        <taxon>Ecdysozoa</taxon>
        <taxon>Arthropoda</taxon>
        <taxon>Chelicerata</taxon>
        <taxon>Arachnida</taxon>
        <taxon>Acari</taxon>
        <taxon>Acariformes</taxon>
        <taxon>Trombidiformes</taxon>
        <taxon>Prostigmata</taxon>
        <taxon>Anystina</taxon>
        <taxon>Parasitengona</taxon>
        <taxon>Trombidioidea</taxon>
        <taxon>Trombidiidae</taxon>
        <taxon>Dinothrombium</taxon>
    </lineage>
</organism>
<dbReference type="Pfam" id="PF13865">
    <property type="entry name" value="FoP_duplication"/>
    <property type="match status" value="1"/>
</dbReference>
<dbReference type="InterPro" id="IPR012677">
    <property type="entry name" value="Nucleotide-bd_a/b_plait_sf"/>
</dbReference>
<feature type="region of interest" description="Disordered" evidence="3">
    <location>
        <begin position="20"/>
        <end position="66"/>
    </location>
</feature>
<evidence type="ECO:0000313" key="5">
    <source>
        <dbReference type="EMBL" id="RWS16498.1"/>
    </source>
</evidence>
<accession>A0A443RMQ1</accession>
<dbReference type="STRING" id="1965070.A0A443RMQ1"/>
<dbReference type="AlphaFoldDB" id="A0A443RMQ1"/>
<keyword evidence="1 2" id="KW-0694">RNA-binding</keyword>
<dbReference type="SMART" id="SM00360">
    <property type="entry name" value="RRM"/>
    <property type="match status" value="1"/>
</dbReference>
<dbReference type="SMART" id="SM01218">
    <property type="entry name" value="FoP_duplication"/>
    <property type="match status" value="1"/>
</dbReference>
<name>A0A443RMQ1_9ACAR</name>
<dbReference type="InterPro" id="IPR035979">
    <property type="entry name" value="RBD_domain_sf"/>
</dbReference>
<feature type="compositionally biased region" description="Polar residues" evidence="3">
    <location>
        <begin position="49"/>
        <end position="58"/>
    </location>
</feature>
<dbReference type="PANTHER" id="PTHR19965">
    <property type="entry name" value="RNA AND EXPORT FACTOR BINDING PROTEIN"/>
    <property type="match status" value="1"/>
</dbReference>
<dbReference type="GO" id="GO:0006406">
    <property type="term" value="P:mRNA export from nucleus"/>
    <property type="evidence" value="ECO:0007669"/>
    <property type="project" value="TreeGrafter"/>
</dbReference>
<evidence type="ECO:0000259" key="4">
    <source>
        <dbReference type="PROSITE" id="PS50102"/>
    </source>
</evidence>
<evidence type="ECO:0000256" key="2">
    <source>
        <dbReference type="PROSITE-ProRule" id="PRU00176"/>
    </source>
</evidence>
<evidence type="ECO:0000313" key="6">
    <source>
        <dbReference type="Proteomes" id="UP000285301"/>
    </source>
</evidence>
<comment type="caution">
    <text evidence="5">The sequence shown here is derived from an EMBL/GenBank/DDBJ whole genome shotgun (WGS) entry which is preliminary data.</text>
</comment>
<feature type="region of interest" description="Disordered" evidence="3">
    <location>
        <begin position="161"/>
        <end position="213"/>
    </location>
</feature>
<dbReference type="SUPFAM" id="SSF54928">
    <property type="entry name" value="RNA-binding domain, RBD"/>
    <property type="match status" value="1"/>
</dbReference>
<dbReference type="OrthoDB" id="1049195at2759"/>
<dbReference type="EMBL" id="NCKU01000219">
    <property type="protein sequence ID" value="RWS16498.1"/>
    <property type="molecule type" value="Genomic_DNA"/>
</dbReference>
<proteinExistence type="predicted"/>
<dbReference type="InterPro" id="IPR051229">
    <property type="entry name" value="ALYREF_mRNA_export"/>
</dbReference>
<sequence length="229" mass="24753">MGDKIDMSLDDIIKMEGIGGKRRDANRGRQSFRGKGANRPGFGKMTAPKRSSNRQTTPYARASQMGDKWQHDMFESGSRQKGDAHLLVTNLHYDVSDADIQELFAEFGPLRRAAVHYDKSGRSLGTADVIYEFKHSAIEAMKQYNGVPLDGRAMKIQLVSGDGSGARSNQSFGGDSFGKTPKFGGGRRGRGGPQRGGDRRAAGGGGGKKVPTAEELDAELDAYVNKVLI</sequence>
<dbReference type="PROSITE" id="PS50102">
    <property type="entry name" value="RRM"/>
    <property type="match status" value="1"/>
</dbReference>
<protein>
    <submittedName>
        <fullName evidence="5">THO complex subunit 4-like protein</fullName>
    </submittedName>
</protein>
<reference evidence="5 6" key="1">
    <citation type="journal article" date="2018" name="Gigascience">
        <title>Genomes of trombidid mites reveal novel predicted allergens and laterally-transferred genes associated with secondary metabolism.</title>
        <authorList>
            <person name="Dong X."/>
            <person name="Chaisiri K."/>
            <person name="Xia D."/>
            <person name="Armstrong S.D."/>
            <person name="Fang Y."/>
            <person name="Donnelly M.J."/>
            <person name="Kadowaki T."/>
            <person name="McGarry J.W."/>
            <person name="Darby A.C."/>
            <person name="Makepeace B.L."/>
        </authorList>
    </citation>
    <scope>NUCLEOTIDE SEQUENCE [LARGE SCALE GENOMIC DNA]</scope>
    <source>
        <strain evidence="5">UoL-WK</strain>
    </source>
</reference>
<dbReference type="InterPro" id="IPR000504">
    <property type="entry name" value="RRM_dom"/>
</dbReference>
<dbReference type="Gene3D" id="3.30.70.330">
    <property type="match status" value="1"/>
</dbReference>
<dbReference type="GO" id="GO:0003729">
    <property type="term" value="F:mRNA binding"/>
    <property type="evidence" value="ECO:0007669"/>
    <property type="project" value="TreeGrafter"/>
</dbReference>